<evidence type="ECO:0000256" key="1">
    <source>
        <dbReference type="ARBA" id="ARBA00004651"/>
    </source>
</evidence>
<keyword evidence="8 11" id="KW-1133">Transmembrane helix</keyword>
<feature type="transmembrane region" description="Helical" evidence="11">
    <location>
        <begin position="152"/>
        <end position="176"/>
    </location>
</feature>
<dbReference type="EMBL" id="QUZU01000009">
    <property type="protein sequence ID" value="TFY90131.1"/>
    <property type="molecule type" value="Genomic_DNA"/>
</dbReference>
<dbReference type="PANTHER" id="PTHR30413">
    <property type="entry name" value="INNER MEMBRANE TRANSPORT PERMEASE"/>
    <property type="match status" value="1"/>
</dbReference>
<evidence type="ECO:0000256" key="7">
    <source>
        <dbReference type="ARBA" id="ARBA00022903"/>
    </source>
</evidence>
<dbReference type="PRINTS" id="PR00164">
    <property type="entry name" value="ABC2TRNSPORT"/>
</dbReference>
<dbReference type="PANTHER" id="PTHR30413:SF10">
    <property type="entry name" value="CAPSULE POLYSACCHARIDE EXPORT INNER-MEMBRANE PROTEIN CTRC"/>
    <property type="match status" value="1"/>
</dbReference>
<evidence type="ECO:0000256" key="3">
    <source>
        <dbReference type="ARBA" id="ARBA00022448"/>
    </source>
</evidence>
<evidence type="ECO:0000313" key="14">
    <source>
        <dbReference type="Proteomes" id="UP000297391"/>
    </source>
</evidence>
<dbReference type="InterPro" id="IPR047817">
    <property type="entry name" value="ABC2_TM_bact-type"/>
</dbReference>
<evidence type="ECO:0000256" key="8">
    <source>
        <dbReference type="ARBA" id="ARBA00022989"/>
    </source>
</evidence>
<keyword evidence="5" id="KW-0762">Sugar transport</keyword>
<keyword evidence="4 11" id="KW-1003">Cell membrane</keyword>
<dbReference type="Proteomes" id="UP000297391">
    <property type="component" value="Unassembled WGS sequence"/>
</dbReference>
<feature type="transmembrane region" description="Helical" evidence="11">
    <location>
        <begin position="119"/>
        <end position="146"/>
    </location>
</feature>
<keyword evidence="14" id="KW-1185">Reference proteome</keyword>
<keyword evidence="6 11" id="KW-0812">Transmembrane</keyword>
<dbReference type="AlphaFoldDB" id="A0A4Z0AUL8"/>
<dbReference type="Pfam" id="PF01061">
    <property type="entry name" value="ABC2_membrane"/>
    <property type="match status" value="1"/>
</dbReference>
<dbReference type="InterPro" id="IPR000412">
    <property type="entry name" value="ABC_2_transport"/>
</dbReference>
<keyword evidence="10 11" id="KW-0472">Membrane</keyword>
<evidence type="ECO:0000256" key="9">
    <source>
        <dbReference type="ARBA" id="ARBA00023047"/>
    </source>
</evidence>
<evidence type="ECO:0000256" key="2">
    <source>
        <dbReference type="ARBA" id="ARBA00007783"/>
    </source>
</evidence>
<feature type="domain" description="ABC transmembrane type-2" evidence="12">
    <location>
        <begin position="39"/>
        <end position="265"/>
    </location>
</feature>
<evidence type="ECO:0000259" key="12">
    <source>
        <dbReference type="PROSITE" id="PS51012"/>
    </source>
</evidence>
<name>A0A4Z0AUL8_9PSED</name>
<dbReference type="GO" id="GO:0043190">
    <property type="term" value="C:ATP-binding cassette (ABC) transporter complex"/>
    <property type="evidence" value="ECO:0007669"/>
    <property type="project" value="InterPro"/>
</dbReference>
<feature type="transmembrane region" description="Helical" evidence="11">
    <location>
        <begin position="38"/>
        <end position="63"/>
    </location>
</feature>
<comment type="similarity">
    <text evidence="2 11">Belongs to the ABC-2 integral membrane protein family.</text>
</comment>
<protein>
    <recommendedName>
        <fullName evidence="11">Transport permease protein</fullName>
    </recommendedName>
</protein>
<gene>
    <name evidence="13" type="ORF">DYL59_10330</name>
</gene>
<evidence type="ECO:0000256" key="5">
    <source>
        <dbReference type="ARBA" id="ARBA00022597"/>
    </source>
</evidence>
<comment type="caution">
    <text evidence="13">The sequence shown here is derived from an EMBL/GenBank/DDBJ whole genome shotgun (WGS) entry which is preliminary data.</text>
</comment>
<proteinExistence type="inferred from homology"/>
<feature type="transmembrane region" description="Helical" evidence="11">
    <location>
        <begin position="241"/>
        <end position="262"/>
    </location>
</feature>
<accession>A0A4Z0AUL8</accession>
<sequence>MQTFSVAPKEMFSSFWRNRSLIKALVQREVVGRYRGSIFGLAWSLFNPILMLVIYTFVFSVALNARWGTPAHDTGTGFAIVLFVGLIVHGLFAECINRAPGLIVSNANYVKKVVFPLEILPWVAFGSALFHTFVSSSVLLIAALIINHHIPFTAVYFPLVLTPLILGTLGLAWVLAAAGVYLRDVGQITSLFTTAMLFVSAVFFPITALPENYRIWVALNPLAAIIQESRNVLIIGQAPNFYIIGLLFCLGSAMAWAGFACFQCARKGFADVL</sequence>
<dbReference type="PROSITE" id="PS51012">
    <property type="entry name" value="ABC_TM2"/>
    <property type="match status" value="1"/>
</dbReference>
<evidence type="ECO:0000256" key="4">
    <source>
        <dbReference type="ARBA" id="ARBA00022475"/>
    </source>
</evidence>
<evidence type="ECO:0000256" key="6">
    <source>
        <dbReference type="ARBA" id="ARBA00022692"/>
    </source>
</evidence>
<feature type="transmembrane region" description="Helical" evidence="11">
    <location>
        <begin position="188"/>
        <end position="209"/>
    </location>
</feature>
<dbReference type="GO" id="GO:0140359">
    <property type="term" value="F:ABC-type transporter activity"/>
    <property type="evidence" value="ECO:0007669"/>
    <property type="project" value="InterPro"/>
</dbReference>
<keyword evidence="3 11" id="KW-0813">Transport</keyword>
<evidence type="ECO:0000313" key="13">
    <source>
        <dbReference type="EMBL" id="TFY90131.1"/>
    </source>
</evidence>
<keyword evidence="7" id="KW-0972">Capsule biogenesis/degradation</keyword>
<keyword evidence="9" id="KW-0625">Polysaccharide transport</keyword>
<comment type="subcellular location">
    <subcellularLocation>
        <location evidence="11">Cell inner membrane</location>
        <topology evidence="11">Multi-pass membrane protein</topology>
    </subcellularLocation>
    <subcellularLocation>
        <location evidence="1">Cell membrane</location>
        <topology evidence="1">Multi-pass membrane protein</topology>
    </subcellularLocation>
</comment>
<dbReference type="GO" id="GO:0015774">
    <property type="term" value="P:polysaccharide transport"/>
    <property type="evidence" value="ECO:0007669"/>
    <property type="project" value="UniProtKB-KW"/>
</dbReference>
<evidence type="ECO:0000256" key="11">
    <source>
        <dbReference type="RuleBase" id="RU361157"/>
    </source>
</evidence>
<organism evidence="13 14">
    <name type="scientific">Pseudomonas kairouanensis</name>
    <dbReference type="NCBI Taxonomy" id="2293832"/>
    <lineage>
        <taxon>Bacteria</taxon>
        <taxon>Pseudomonadati</taxon>
        <taxon>Pseudomonadota</taxon>
        <taxon>Gammaproteobacteria</taxon>
        <taxon>Pseudomonadales</taxon>
        <taxon>Pseudomonadaceae</taxon>
        <taxon>Pseudomonas</taxon>
    </lineage>
</organism>
<feature type="transmembrane region" description="Helical" evidence="11">
    <location>
        <begin position="75"/>
        <end position="93"/>
    </location>
</feature>
<reference evidence="13 14" key="1">
    <citation type="journal article" date="2019" name="Syst. Appl. Microbiol.">
        <title>New species of pathogenic Pseudomonas isolated from citrus in Tunisia: Proposal of Pseudomonas kairouanensis sp. nov. and Pseudomonas nabeulensis sp. nov.</title>
        <authorList>
            <person name="Oueslati M."/>
            <person name="Mulet M."/>
            <person name="Gomila M."/>
            <person name="Berge O."/>
            <person name="Hajlaoui M.R."/>
            <person name="Lalucat J."/>
            <person name="Sadfi-Zouaoui N."/>
            <person name="Garcia-Valdes E."/>
        </authorList>
    </citation>
    <scope>NUCLEOTIDE SEQUENCE [LARGE SCALE GENOMIC DNA]</scope>
    <source>
        <strain evidence="13 14">KC12</strain>
    </source>
</reference>
<dbReference type="InterPro" id="IPR013525">
    <property type="entry name" value="ABC2_TM"/>
</dbReference>
<dbReference type="GO" id="GO:0015920">
    <property type="term" value="P:lipopolysaccharide transport"/>
    <property type="evidence" value="ECO:0007669"/>
    <property type="project" value="TreeGrafter"/>
</dbReference>
<evidence type="ECO:0000256" key="10">
    <source>
        <dbReference type="ARBA" id="ARBA00023136"/>
    </source>
</evidence>
<dbReference type="OrthoDB" id="9786910at2"/>
<dbReference type="RefSeq" id="WP_135289093.1">
    <property type="nucleotide sequence ID" value="NZ_QUZU01000009.1"/>
</dbReference>